<feature type="compositionally biased region" description="Polar residues" evidence="2">
    <location>
        <begin position="7"/>
        <end position="21"/>
    </location>
</feature>
<accession>A0ABR4P8M8</accession>
<sequence>MELNEEILQSTQTVVPSSNSGKPRKKFDKPPVKLACLPCRASRTRCDGQSTCSNCLAKKKVCSYTQSRRGGARIRKPKVDAIIQNDFRAVSPNNSGMDMDYYDLLDLCQPVTENSLPQPYFLAQPGAGLNVQDSSSDDADFIFDTIFSKNFQSADSGYGSPEACKKLQRFNQNQSRVRTYGSDEDILNAYYVFIHPYFPVLPPPEPQQVVDKLQIGTGTSSGGREAFSEYIPCSPIALSLSATLALIPHPDDPDPSSSSSVLLRRGQAHSYARAAVEAIETESELLCSTTNPGDALSQEPALRTRKPFHAQGPLENESIIALLILGTYEYAQRGNISKLRTRAGQALIAAMELNLHSKGPEKTLYAEADRRAWWMTYILVCQGSILSNAAPTILLHDPRFVTPSPTFASDPGAWAAFFQAQQVIVSATQFVLDLEKSLKSKTNYSEIWERMLELEGIIEPLVMEADQWELESSPPADLDWFELKVSQALRGMAKIKLNSARIKLHRFCAFSNIPVFSKKHCDLEASEDGVSAHKVTQVCPCSGKFHQTVQAVIDMTINTPPSAYTTAMSSPTAKIDCGLLPFSSHFSAKVCMKSAFEIARSFQALPFPNPNSLVHPEFSSPGHRIPEVPRTMPIFACCAMQSSYAMVMLCYKTRALGFGGTAEGGEQSPAWKLMNQLSEGLKLILDALRNYSIAFEALGGMQDQIKMAAESVDLMHLNME</sequence>
<dbReference type="PROSITE" id="PS50048">
    <property type="entry name" value="ZN2_CY6_FUNGAL_2"/>
    <property type="match status" value="1"/>
</dbReference>
<gene>
    <name evidence="4" type="ORF">PVAG01_09749</name>
</gene>
<evidence type="ECO:0000313" key="5">
    <source>
        <dbReference type="Proteomes" id="UP001629113"/>
    </source>
</evidence>
<feature type="domain" description="Zn(2)-C6 fungal-type" evidence="3">
    <location>
        <begin position="35"/>
        <end position="64"/>
    </location>
</feature>
<dbReference type="SMART" id="SM00066">
    <property type="entry name" value="GAL4"/>
    <property type="match status" value="1"/>
</dbReference>
<dbReference type="CDD" id="cd00067">
    <property type="entry name" value="GAL4"/>
    <property type="match status" value="1"/>
</dbReference>
<evidence type="ECO:0000256" key="1">
    <source>
        <dbReference type="ARBA" id="ARBA00023242"/>
    </source>
</evidence>
<evidence type="ECO:0000256" key="2">
    <source>
        <dbReference type="SAM" id="MobiDB-lite"/>
    </source>
</evidence>
<dbReference type="CDD" id="cd12148">
    <property type="entry name" value="fungal_TF_MHR"/>
    <property type="match status" value="1"/>
</dbReference>
<dbReference type="InterPro" id="IPR036864">
    <property type="entry name" value="Zn2-C6_fun-type_DNA-bd_sf"/>
</dbReference>
<keyword evidence="1" id="KW-0539">Nucleus</keyword>
<evidence type="ECO:0000313" key="4">
    <source>
        <dbReference type="EMBL" id="KAL3419527.1"/>
    </source>
</evidence>
<evidence type="ECO:0000259" key="3">
    <source>
        <dbReference type="PROSITE" id="PS50048"/>
    </source>
</evidence>
<organism evidence="4 5">
    <name type="scientific">Phlyctema vagabunda</name>
    <dbReference type="NCBI Taxonomy" id="108571"/>
    <lineage>
        <taxon>Eukaryota</taxon>
        <taxon>Fungi</taxon>
        <taxon>Dikarya</taxon>
        <taxon>Ascomycota</taxon>
        <taxon>Pezizomycotina</taxon>
        <taxon>Leotiomycetes</taxon>
        <taxon>Helotiales</taxon>
        <taxon>Dermateaceae</taxon>
        <taxon>Phlyctema</taxon>
    </lineage>
</organism>
<name>A0ABR4P8M8_9HELO</name>
<dbReference type="PANTHER" id="PTHR47431:SF5">
    <property type="entry name" value="ZN(II)2CYS6 TRANSCRIPTION FACTOR (EUROFUNG)"/>
    <property type="match status" value="1"/>
</dbReference>
<dbReference type="InterPro" id="IPR001138">
    <property type="entry name" value="Zn2Cys6_DnaBD"/>
</dbReference>
<feature type="region of interest" description="Disordered" evidence="2">
    <location>
        <begin position="1"/>
        <end position="26"/>
    </location>
</feature>
<dbReference type="SUPFAM" id="SSF57701">
    <property type="entry name" value="Zn2/Cys6 DNA-binding domain"/>
    <property type="match status" value="1"/>
</dbReference>
<dbReference type="Gene3D" id="4.10.240.10">
    <property type="entry name" value="Zn(2)-C6 fungal-type DNA-binding domain"/>
    <property type="match status" value="1"/>
</dbReference>
<dbReference type="Pfam" id="PF00172">
    <property type="entry name" value="Zn_clus"/>
    <property type="match status" value="1"/>
</dbReference>
<reference evidence="4 5" key="1">
    <citation type="submission" date="2024-06" db="EMBL/GenBank/DDBJ databases">
        <title>Complete genome of Phlyctema vagabunda strain 19-DSS-EL-015.</title>
        <authorList>
            <person name="Fiorenzani C."/>
        </authorList>
    </citation>
    <scope>NUCLEOTIDE SEQUENCE [LARGE SCALE GENOMIC DNA]</scope>
    <source>
        <strain evidence="4 5">19-DSS-EL-015</strain>
    </source>
</reference>
<comment type="caution">
    <text evidence="4">The sequence shown here is derived from an EMBL/GenBank/DDBJ whole genome shotgun (WGS) entry which is preliminary data.</text>
</comment>
<protein>
    <submittedName>
        <fullName evidence="4">C6 zinc finger domain-containing protein</fullName>
    </submittedName>
</protein>
<proteinExistence type="predicted"/>
<dbReference type="Proteomes" id="UP001629113">
    <property type="component" value="Unassembled WGS sequence"/>
</dbReference>
<keyword evidence="5" id="KW-1185">Reference proteome</keyword>
<dbReference type="EMBL" id="JBFCZG010000008">
    <property type="protein sequence ID" value="KAL3419527.1"/>
    <property type="molecule type" value="Genomic_DNA"/>
</dbReference>
<dbReference type="PANTHER" id="PTHR47431">
    <property type="entry name" value="ZN(II)2CYS6 TRANSCRIPTION FACTOR (EUROFUNG)-RELATED"/>
    <property type="match status" value="1"/>
</dbReference>
<dbReference type="PROSITE" id="PS00463">
    <property type="entry name" value="ZN2_CY6_FUNGAL_1"/>
    <property type="match status" value="1"/>
</dbReference>